<comment type="caution">
    <text evidence="3">The sequence shown here is derived from an EMBL/GenBank/DDBJ whole genome shotgun (WGS) entry which is preliminary data.</text>
</comment>
<feature type="compositionally biased region" description="Basic and acidic residues" evidence="1">
    <location>
        <begin position="99"/>
        <end position="111"/>
    </location>
</feature>
<feature type="compositionally biased region" description="Polar residues" evidence="1">
    <location>
        <begin position="70"/>
        <end position="79"/>
    </location>
</feature>
<feature type="compositionally biased region" description="Acidic residues" evidence="1">
    <location>
        <begin position="172"/>
        <end position="185"/>
    </location>
</feature>
<reference evidence="3 4" key="1">
    <citation type="submission" date="2018-02" db="EMBL/GenBank/DDBJ databases">
        <title>Genome sequence of the basidiomycete white-rot fungus Phlebia centrifuga.</title>
        <authorList>
            <person name="Granchi Z."/>
            <person name="Peng M."/>
            <person name="de Vries R.P."/>
            <person name="Hilden K."/>
            <person name="Makela M.R."/>
            <person name="Grigoriev I."/>
            <person name="Riley R."/>
        </authorList>
    </citation>
    <scope>NUCLEOTIDE SEQUENCE [LARGE SCALE GENOMIC DNA]</scope>
    <source>
        <strain evidence="3 4">FBCC195</strain>
    </source>
</reference>
<protein>
    <recommendedName>
        <fullName evidence="2">DUF6532 domain-containing protein</fullName>
    </recommendedName>
</protein>
<dbReference type="Pfam" id="PF20149">
    <property type="entry name" value="DUF6532"/>
    <property type="match status" value="1"/>
</dbReference>
<dbReference type="EMBL" id="MLYV02001216">
    <property type="protein sequence ID" value="PSR72095.1"/>
    <property type="molecule type" value="Genomic_DNA"/>
</dbReference>
<proteinExistence type="predicted"/>
<feature type="compositionally biased region" description="Polar residues" evidence="1">
    <location>
        <begin position="1"/>
        <end position="10"/>
    </location>
</feature>
<feature type="domain" description="DUF6532" evidence="2">
    <location>
        <begin position="273"/>
        <end position="475"/>
    </location>
</feature>
<evidence type="ECO:0000259" key="2">
    <source>
        <dbReference type="Pfam" id="PF20149"/>
    </source>
</evidence>
<feature type="compositionally biased region" description="Acidic residues" evidence="1">
    <location>
        <begin position="143"/>
        <end position="157"/>
    </location>
</feature>
<gene>
    <name evidence="3" type="ORF">PHLCEN_2v12031</name>
</gene>
<sequence>MSGQSRTSSRAAKPSEKQKQIEAEKTAQSQPKPTPVPRKERAVNEQVRKASTGSFVSKTVKLVKKVVTPRATSQGTTPIQRAPSKKQPTADPPPKKISARVDHGHARDTGAAKRSLPPLARPRPPPPPLHAQAPAEEQHDEMPEGLEFDDDNADLPDYEAGPPTSSACTSDLEPEDITEDIEEEDHQPRPARYISQYSSPSPEPQDRLLPDDLMASDDDIQELAVNSSKRPRSPSTDDEKLPPTPKAVKIIDHSGRARQQDYDAVVKHIIKTAIDLYEVKLLTVSAFPSQLMEADWVTEVWTEACQHEGVKYRITPDLYKMLTRRGTHLRSELKIKARKTVAMYYKLKPGQSTSAKEKNKRLIVKLLQETGPDRNLFIYPVKEQAREPATRQHIYRHPAIGNIINEYVFGDRNSLGVRYTEYFGDQLPKPTIALAATFIEFCLKEWAEGHFDDATFTVSENSTIFASHLADLDKFQRLTMRFDLYRKLATKLLTNARRVLPELNDHICINKAYFLLDTMPA</sequence>
<name>A0A2R6NI76_9APHY</name>
<accession>A0A2R6NI76</accession>
<dbReference type="AlphaFoldDB" id="A0A2R6NI76"/>
<feature type="compositionally biased region" description="Pro residues" evidence="1">
    <location>
        <begin position="119"/>
        <end position="129"/>
    </location>
</feature>
<feature type="region of interest" description="Disordered" evidence="1">
    <location>
        <begin position="1"/>
        <end position="211"/>
    </location>
</feature>
<evidence type="ECO:0000313" key="4">
    <source>
        <dbReference type="Proteomes" id="UP000186601"/>
    </source>
</evidence>
<keyword evidence="4" id="KW-1185">Reference proteome</keyword>
<feature type="region of interest" description="Disordered" evidence="1">
    <location>
        <begin position="224"/>
        <end position="246"/>
    </location>
</feature>
<dbReference type="Proteomes" id="UP000186601">
    <property type="component" value="Unassembled WGS sequence"/>
</dbReference>
<feature type="compositionally biased region" description="Basic and acidic residues" evidence="1">
    <location>
        <begin position="13"/>
        <end position="25"/>
    </location>
</feature>
<organism evidence="3 4">
    <name type="scientific">Hermanssonia centrifuga</name>
    <dbReference type="NCBI Taxonomy" id="98765"/>
    <lineage>
        <taxon>Eukaryota</taxon>
        <taxon>Fungi</taxon>
        <taxon>Dikarya</taxon>
        <taxon>Basidiomycota</taxon>
        <taxon>Agaricomycotina</taxon>
        <taxon>Agaricomycetes</taxon>
        <taxon>Polyporales</taxon>
        <taxon>Meruliaceae</taxon>
        <taxon>Hermanssonia</taxon>
    </lineage>
</organism>
<evidence type="ECO:0000256" key="1">
    <source>
        <dbReference type="SAM" id="MobiDB-lite"/>
    </source>
</evidence>
<dbReference type="OrthoDB" id="3268553at2759"/>
<feature type="compositionally biased region" description="Basic and acidic residues" evidence="1">
    <location>
        <begin position="37"/>
        <end position="48"/>
    </location>
</feature>
<evidence type="ECO:0000313" key="3">
    <source>
        <dbReference type="EMBL" id="PSR72095.1"/>
    </source>
</evidence>
<dbReference type="STRING" id="98765.A0A2R6NI76"/>
<dbReference type="InterPro" id="IPR045341">
    <property type="entry name" value="DUF6532"/>
</dbReference>